<evidence type="ECO:0000313" key="6">
    <source>
        <dbReference type="EMBL" id="CAB3991704.1"/>
    </source>
</evidence>
<keyword evidence="2" id="KW-0812">Transmembrane</keyword>
<name>A0A7D9HVW4_PARCT</name>
<reference evidence="6" key="1">
    <citation type="submission" date="2020-04" db="EMBL/GenBank/DDBJ databases">
        <authorList>
            <person name="Alioto T."/>
            <person name="Alioto T."/>
            <person name="Gomez Garrido J."/>
        </authorList>
    </citation>
    <scope>NUCLEOTIDE SEQUENCE</scope>
    <source>
        <strain evidence="6">A484AB</strain>
    </source>
</reference>
<evidence type="ECO:0000313" key="7">
    <source>
        <dbReference type="Proteomes" id="UP001152795"/>
    </source>
</evidence>
<dbReference type="Gene3D" id="3.40.50.2300">
    <property type="match status" value="1"/>
</dbReference>
<feature type="non-terminal residue" evidence="6">
    <location>
        <position position="164"/>
    </location>
</feature>
<dbReference type="EMBL" id="CACRXK020001903">
    <property type="protein sequence ID" value="CAB3991704.1"/>
    <property type="molecule type" value="Genomic_DNA"/>
</dbReference>
<proteinExistence type="predicted"/>
<sequence length="164" mass="18883">MVPYDLLGMSFNLVILFLMNFLKVICSSGKNKIFIDCLFPGYRNDRYGFKAAIELATEMINNRSDILPDYEFVMRYQNTYGSEEYTTTDAIPTLKKRNFFHLFIGPAKPKTTKAVYEAFSSNNIVQLSLAIPDLLWTQQCGISIFEIFWIVHKCSINSCVQQSQ</sequence>
<evidence type="ECO:0000256" key="3">
    <source>
        <dbReference type="ARBA" id="ARBA00022989"/>
    </source>
</evidence>
<evidence type="ECO:0000259" key="5">
    <source>
        <dbReference type="Pfam" id="PF01094"/>
    </source>
</evidence>
<keyword evidence="3" id="KW-1133">Transmembrane helix</keyword>
<dbReference type="AlphaFoldDB" id="A0A7D9HVW4"/>
<keyword evidence="4" id="KW-0472">Membrane</keyword>
<dbReference type="Pfam" id="PF01094">
    <property type="entry name" value="ANF_receptor"/>
    <property type="match status" value="1"/>
</dbReference>
<feature type="domain" description="Receptor ligand binding region" evidence="5">
    <location>
        <begin position="51"/>
        <end position="131"/>
    </location>
</feature>
<evidence type="ECO:0000256" key="4">
    <source>
        <dbReference type="ARBA" id="ARBA00023136"/>
    </source>
</evidence>
<comment type="subcellular location">
    <subcellularLocation>
        <location evidence="1">Membrane</location>
    </subcellularLocation>
</comment>
<keyword evidence="7" id="KW-1185">Reference proteome</keyword>
<accession>A0A7D9HVW4</accession>
<protein>
    <recommendedName>
        <fullName evidence="5">Receptor ligand binding region domain-containing protein</fullName>
    </recommendedName>
</protein>
<dbReference type="GO" id="GO:0016020">
    <property type="term" value="C:membrane"/>
    <property type="evidence" value="ECO:0007669"/>
    <property type="project" value="UniProtKB-SubCell"/>
</dbReference>
<evidence type="ECO:0000256" key="2">
    <source>
        <dbReference type="ARBA" id="ARBA00022692"/>
    </source>
</evidence>
<gene>
    <name evidence="6" type="ORF">PACLA_8A052674</name>
</gene>
<dbReference type="OrthoDB" id="17569at2759"/>
<dbReference type="InterPro" id="IPR001828">
    <property type="entry name" value="ANF_lig-bd_rcpt"/>
</dbReference>
<evidence type="ECO:0000256" key="1">
    <source>
        <dbReference type="ARBA" id="ARBA00004370"/>
    </source>
</evidence>
<dbReference type="Proteomes" id="UP001152795">
    <property type="component" value="Unassembled WGS sequence"/>
</dbReference>
<organism evidence="6 7">
    <name type="scientific">Paramuricea clavata</name>
    <name type="common">Red gorgonian</name>
    <name type="synonym">Violescent sea-whip</name>
    <dbReference type="NCBI Taxonomy" id="317549"/>
    <lineage>
        <taxon>Eukaryota</taxon>
        <taxon>Metazoa</taxon>
        <taxon>Cnidaria</taxon>
        <taxon>Anthozoa</taxon>
        <taxon>Octocorallia</taxon>
        <taxon>Malacalcyonacea</taxon>
        <taxon>Plexauridae</taxon>
        <taxon>Paramuricea</taxon>
    </lineage>
</organism>
<dbReference type="InterPro" id="IPR028082">
    <property type="entry name" value="Peripla_BP_I"/>
</dbReference>
<dbReference type="SUPFAM" id="SSF53822">
    <property type="entry name" value="Periplasmic binding protein-like I"/>
    <property type="match status" value="1"/>
</dbReference>
<comment type="caution">
    <text evidence="6">The sequence shown here is derived from an EMBL/GenBank/DDBJ whole genome shotgun (WGS) entry which is preliminary data.</text>
</comment>